<reference evidence="1 2" key="1">
    <citation type="submission" date="2019-05" db="EMBL/GenBank/DDBJ databases">
        <title>Another draft genome of Portunus trituberculatus and its Hox gene families provides insights of decapod evolution.</title>
        <authorList>
            <person name="Jeong J.-H."/>
            <person name="Song I."/>
            <person name="Kim S."/>
            <person name="Choi T."/>
            <person name="Kim D."/>
            <person name="Ryu S."/>
            <person name="Kim W."/>
        </authorList>
    </citation>
    <scope>NUCLEOTIDE SEQUENCE [LARGE SCALE GENOMIC DNA]</scope>
    <source>
        <tissue evidence="1">Muscle</tissue>
    </source>
</reference>
<sequence>MRLGGDMGPNMGTTIDKIAYATNGRKINSASQIYSSRVTGLQEVSAVRRCSEGRCEPRSTRLTTYSRHPFGHPSRPQRAALGAIRTSQHAPYNYPAYCMGGEQAGRIGESM</sequence>
<proteinExistence type="predicted"/>
<dbReference type="AlphaFoldDB" id="A0A5B7IUT0"/>
<name>A0A5B7IUT0_PORTR</name>
<accession>A0A5B7IUT0</accession>
<gene>
    <name evidence="1" type="ORF">E2C01_081056</name>
</gene>
<organism evidence="1 2">
    <name type="scientific">Portunus trituberculatus</name>
    <name type="common">Swimming crab</name>
    <name type="synonym">Neptunus trituberculatus</name>
    <dbReference type="NCBI Taxonomy" id="210409"/>
    <lineage>
        <taxon>Eukaryota</taxon>
        <taxon>Metazoa</taxon>
        <taxon>Ecdysozoa</taxon>
        <taxon>Arthropoda</taxon>
        <taxon>Crustacea</taxon>
        <taxon>Multicrustacea</taxon>
        <taxon>Malacostraca</taxon>
        <taxon>Eumalacostraca</taxon>
        <taxon>Eucarida</taxon>
        <taxon>Decapoda</taxon>
        <taxon>Pleocyemata</taxon>
        <taxon>Brachyura</taxon>
        <taxon>Eubrachyura</taxon>
        <taxon>Portunoidea</taxon>
        <taxon>Portunidae</taxon>
        <taxon>Portuninae</taxon>
        <taxon>Portunus</taxon>
    </lineage>
</organism>
<evidence type="ECO:0000313" key="1">
    <source>
        <dbReference type="EMBL" id="MPC86235.1"/>
    </source>
</evidence>
<protein>
    <submittedName>
        <fullName evidence="1">Uncharacterized protein</fullName>
    </submittedName>
</protein>
<dbReference type="Proteomes" id="UP000324222">
    <property type="component" value="Unassembled WGS sequence"/>
</dbReference>
<keyword evidence="2" id="KW-1185">Reference proteome</keyword>
<comment type="caution">
    <text evidence="1">The sequence shown here is derived from an EMBL/GenBank/DDBJ whole genome shotgun (WGS) entry which is preliminary data.</text>
</comment>
<dbReference type="EMBL" id="VSRR010070877">
    <property type="protein sequence ID" value="MPC86235.1"/>
    <property type="molecule type" value="Genomic_DNA"/>
</dbReference>
<evidence type="ECO:0000313" key="2">
    <source>
        <dbReference type="Proteomes" id="UP000324222"/>
    </source>
</evidence>